<dbReference type="GO" id="GO:0016491">
    <property type="term" value="F:oxidoreductase activity"/>
    <property type="evidence" value="ECO:0007669"/>
    <property type="project" value="UniProtKB-KW"/>
</dbReference>
<dbReference type="Pfam" id="PF01315">
    <property type="entry name" value="Ald_Xan_dh_C"/>
    <property type="match status" value="1"/>
</dbReference>
<dbReference type="Pfam" id="PF02738">
    <property type="entry name" value="MoCoBD_1"/>
    <property type="match status" value="1"/>
</dbReference>
<evidence type="ECO:0000259" key="3">
    <source>
        <dbReference type="SMART" id="SM01008"/>
    </source>
</evidence>
<protein>
    <submittedName>
        <fullName evidence="4">Aldehyde oxidase and xanthine dehydrogenase molybdopterin binding protein</fullName>
    </submittedName>
</protein>
<dbReference type="InterPro" id="IPR036856">
    <property type="entry name" value="Ald_Oxase/Xan_DH_a/b_sf"/>
</dbReference>
<dbReference type="SMART" id="SM01008">
    <property type="entry name" value="Ald_Xan_dh_C"/>
    <property type="match status" value="1"/>
</dbReference>
<dbReference type="PANTHER" id="PTHR11908:SF132">
    <property type="entry name" value="ALDEHYDE OXIDASE 1-RELATED"/>
    <property type="match status" value="1"/>
</dbReference>
<accession>D9QUU5</accession>
<dbReference type="SUPFAM" id="SSF54665">
    <property type="entry name" value="CO dehydrogenase molybdoprotein N-domain-like"/>
    <property type="match status" value="1"/>
</dbReference>
<keyword evidence="2" id="KW-0560">Oxidoreductase</keyword>
<dbReference type="Pfam" id="PF20256">
    <property type="entry name" value="MoCoBD_2"/>
    <property type="match status" value="1"/>
</dbReference>
<keyword evidence="5" id="KW-1185">Reference proteome</keyword>
<dbReference type="AlphaFoldDB" id="D9QUU5"/>
<sequence>MREISDELKEYREDYEKVGKDRPLVDAKDKVTGKARYVSDVELPGMLTAKALRSPYPHAKVLNIDKSKAEKVPGVKSILTPEDVEQQKWGPITQDRNLLSRKARFTGDEIGLVVAVDEAACDEALSKIKVDYEQLPPVLDMLEAMDEDAPTIHEEFPNNVNHHVEVERVSEEEMERIFDEAYLVCEDEFVTNRVHQSYMEPNGVVAEQDENGYLTMYAGAQSPTWCRRDYAESLKMPVDKTKVVQTLYGGGFGAKIEPQFPPLGALGAKYVGQPVKLLLNRKEDFESALPRVPMTIRLKTAWSKEGELLAKDVYVIADQGAYADYGLAIAKTAMKRIDTLYQLENVRAVSDVVYTNKVPTGCFRGFGNSQSHIALENQVDEAAEKLGIAPDELRLKNCARPGYDNPHGWEVNSCEVDQCIEEATQQSNFKEKRDEYKGAQKDNAKIKRGIGLSASMHVSGNRSFLKAFDGASALLRMNEDGRLYIYSNEPDMGQGIRTVTTVCAAEVLDMPIEDIRVPEVDTDVVPFGTGCWASRGTYLASSAVKEAALKLKRKLLAKAGEMMNISAEQLKVKDGTVVWKRDENRKRTFKEIAWQYVCENSGEMLMAQGSFMPDVEYPDEDGYGNVSGGYAYACNVAEVEINTETGEINVTDIWAAYDVGQPINPMAVKGQICGGVGMGFGWAILEDMKYDEDGVLMNPNFLDYQIPTTKDIPNIHPIIADSYEWTSGYGAKSIGENALNPVAPAISNAIYNAIGVRFKEVPITSEKVLEKLQEEDAAVEKEGNQ</sequence>
<evidence type="ECO:0000256" key="2">
    <source>
        <dbReference type="ARBA" id="ARBA00023002"/>
    </source>
</evidence>
<gene>
    <name evidence="4" type="ordered locus">Acear_0458</name>
</gene>
<evidence type="ECO:0000256" key="1">
    <source>
        <dbReference type="ARBA" id="ARBA00022505"/>
    </source>
</evidence>
<dbReference type="PANTHER" id="PTHR11908">
    <property type="entry name" value="XANTHINE DEHYDROGENASE"/>
    <property type="match status" value="1"/>
</dbReference>
<dbReference type="KEGG" id="aar:Acear_0458"/>
<dbReference type="eggNOG" id="COG1529">
    <property type="taxonomic scope" value="Bacteria"/>
</dbReference>
<proteinExistence type="predicted"/>
<dbReference type="InterPro" id="IPR046867">
    <property type="entry name" value="AldOxase/xan_DH_MoCoBD2"/>
</dbReference>
<dbReference type="HOGENOM" id="CLU_001681_2_1_9"/>
<dbReference type="Proteomes" id="UP000001661">
    <property type="component" value="Chromosome"/>
</dbReference>
<dbReference type="OrthoDB" id="9759099at2"/>
<reference evidence="4 5" key="1">
    <citation type="journal article" date="2010" name="Stand. Genomic Sci.">
        <title>Complete genome sequence of Acetohalobium arabaticum type strain (Z-7288).</title>
        <authorList>
            <person name="Sikorski J."/>
            <person name="Lapidus A."/>
            <person name="Chertkov O."/>
            <person name="Lucas S."/>
            <person name="Copeland A."/>
            <person name="Glavina Del Rio T."/>
            <person name="Nolan M."/>
            <person name="Tice H."/>
            <person name="Cheng J.F."/>
            <person name="Han C."/>
            <person name="Brambilla E."/>
            <person name="Pitluck S."/>
            <person name="Liolios K."/>
            <person name="Ivanova N."/>
            <person name="Mavromatis K."/>
            <person name="Mikhailova N."/>
            <person name="Pati A."/>
            <person name="Bruce D."/>
            <person name="Detter C."/>
            <person name="Tapia R."/>
            <person name="Goodwin L."/>
            <person name="Chen A."/>
            <person name="Palaniappan K."/>
            <person name="Land M."/>
            <person name="Hauser L."/>
            <person name="Chang Y.J."/>
            <person name="Jeffries C.D."/>
            <person name="Rohde M."/>
            <person name="Goker M."/>
            <person name="Spring S."/>
            <person name="Woyke T."/>
            <person name="Bristow J."/>
            <person name="Eisen J.A."/>
            <person name="Markowitz V."/>
            <person name="Hugenholtz P."/>
            <person name="Kyrpides N.C."/>
            <person name="Klenk H.P."/>
        </authorList>
    </citation>
    <scope>NUCLEOTIDE SEQUENCE [LARGE SCALE GENOMIC DNA]</scope>
    <source>
        <strain evidence="5">ATCC 49924 / DSM 5501 / Z-7288</strain>
    </source>
</reference>
<evidence type="ECO:0000313" key="5">
    <source>
        <dbReference type="Proteomes" id="UP000001661"/>
    </source>
</evidence>
<dbReference type="RefSeq" id="WP_013277450.1">
    <property type="nucleotide sequence ID" value="NC_014378.1"/>
</dbReference>
<evidence type="ECO:0000313" key="4">
    <source>
        <dbReference type="EMBL" id="ADL12004.1"/>
    </source>
</evidence>
<dbReference type="Gene3D" id="3.30.365.10">
    <property type="entry name" value="Aldehyde oxidase/xanthine dehydrogenase, molybdopterin binding domain"/>
    <property type="match status" value="4"/>
</dbReference>
<feature type="domain" description="Aldehyde oxidase/xanthine dehydrogenase a/b hammerhead" evidence="3">
    <location>
        <begin position="32"/>
        <end position="136"/>
    </location>
</feature>
<keyword evidence="1" id="KW-0500">Molybdenum</keyword>
<dbReference type="InterPro" id="IPR000674">
    <property type="entry name" value="Ald_Oxase/Xan_DH_a/b"/>
</dbReference>
<dbReference type="Gene3D" id="3.90.1170.50">
    <property type="entry name" value="Aldehyde oxidase/xanthine dehydrogenase, a/b hammerhead"/>
    <property type="match status" value="1"/>
</dbReference>
<name>D9QUU5_ACEAZ</name>
<dbReference type="SUPFAM" id="SSF56003">
    <property type="entry name" value="Molybdenum cofactor-binding domain"/>
    <property type="match status" value="1"/>
</dbReference>
<dbReference type="STRING" id="574087.Acear_0458"/>
<dbReference type="EMBL" id="CP002105">
    <property type="protein sequence ID" value="ADL12004.1"/>
    <property type="molecule type" value="Genomic_DNA"/>
</dbReference>
<dbReference type="InterPro" id="IPR037165">
    <property type="entry name" value="AldOxase/xan_DH_Mopterin-bd_sf"/>
</dbReference>
<organism evidence="4 5">
    <name type="scientific">Acetohalobium arabaticum (strain ATCC 49924 / DSM 5501 / Z-7288)</name>
    <dbReference type="NCBI Taxonomy" id="574087"/>
    <lineage>
        <taxon>Bacteria</taxon>
        <taxon>Bacillati</taxon>
        <taxon>Bacillota</taxon>
        <taxon>Clostridia</taxon>
        <taxon>Halanaerobiales</taxon>
        <taxon>Halobacteroidaceae</taxon>
        <taxon>Acetohalobium</taxon>
    </lineage>
</organism>
<dbReference type="GO" id="GO:0005506">
    <property type="term" value="F:iron ion binding"/>
    <property type="evidence" value="ECO:0007669"/>
    <property type="project" value="InterPro"/>
</dbReference>
<dbReference type="InterPro" id="IPR008274">
    <property type="entry name" value="AldOxase/xan_DH_MoCoBD1"/>
</dbReference>
<dbReference type="InterPro" id="IPR016208">
    <property type="entry name" value="Ald_Oxase/xanthine_DH-like"/>
</dbReference>